<comment type="subcellular location">
    <subcellularLocation>
        <location evidence="1">Secreted</location>
    </subcellularLocation>
</comment>
<evidence type="ECO:0000256" key="2">
    <source>
        <dbReference type="ARBA" id="ARBA00022525"/>
    </source>
</evidence>
<dbReference type="SMART" id="SM00505">
    <property type="entry name" value="Knot1"/>
    <property type="match status" value="1"/>
</dbReference>
<dbReference type="SUPFAM" id="SSF57095">
    <property type="entry name" value="Scorpion toxin-like"/>
    <property type="match status" value="1"/>
</dbReference>
<evidence type="ECO:0000256" key="3">
    <source>
        <dbReference type="ARBA" id="ARBA00023157"/>
    </source>
</evidence>
<dbReference type="AlphaFoldDB" id="A0AAN8THF1"/>
<organism evidence="5 6">
    <name type="scientific">Solanum bulbocastanum</name>
    <name type="common">Wild potato</name>
    <dbReference type="NCBI Taxonomy" id="147425"/>
    <lineage>
        <taxon>Eukaryota</taxon>
        <taxon>Viridiplantae</taxon>
        <taxon>Streptophyta</taxon>
        <taxon>Embryophyta</taxon>
        <taxon>Tracheophyta</taxon>
        <taxon>Spermatophyta</taxon>
        <taxon>Magnoliopsida</taxon>
        <taxon>eudicotyledons</taxon>
        <taxon>Gunneridae</taxon>
        <taxon>Pentapetalae</taxon>
        <taxon>asterids</taxon>
        <taxon>lamiids</taxon>
        <taxon>Solanales</taxon>
        <taxon>Solanaceae</taxon>
        <taxon>Solanoideae</taxon>
        <taxon>Solaneae</taxon>
        <taxon>Solanum</taxon>
    </lineage>
</organism>
<dbReference type="EMBL" id="JBANQN010000007">
    <property type="protein sequence ID" value="KAK6783801.1"/>
    <property type="molecule type" value="Genomic_DNA"/>
</dbReference>
<keyword evidence="6" id="KW-1185">Reference proteome</keyword>
<evidence type="ECO:0000313" key="6">
    <source>
        <dbReference type="Proteomes" id="UP001371456"/>
    </source>
</evidence>
<dbReference type="Pfam" id="PF00304">
    <property type="entry name" value="Gamma-thionin"/>
    <property type="match status" value="1"/>
</dbReference>
<sequence length="105" mass="12374">MSCIFFIYKRLECFSLSEIFSRRLKKKLKMDHLFKVMFLLVLFSIGNAEAKDCVEWSKTFKGLCSVQKCRDACISEGFTDGYCAFLRRYRRCSCSKPCLFNNYLP</sequence>
<name>A0AAN8THF1_SOLBU</name>
<dbReference type="InterPro" id="IPR036574">
    <property type="entry name" value="Scorpion_toxin-like_sf"/>
</dbReference>
<accession>A0AAN8THF1</accession>
<dbReference type="PANTHER" id="PTHR33147">
    <property type="entry name" value="DEFENSIN-LIKE PROTEIN 1"/>
    <property type="match status" value="1"/>
</dbReference>
<feature type="domain" description="Knottins-like" evidence="4">
    <location>
        <begin position="52"/>
        <end position="98"/>
    </location>
</feature>
<dbReference type="PANTHER" id="PTHR33147:SF129">
    <property type="entry name" value="DEFENSIN-LIKE PROTEIN 2-RELATED"/>
    <property type="match status" value="1"/>
</dbReference>
<dbReference type="InterPro" id="IPR003614">
    <property type="entry name" value="Knottins"/>
</dbReference>
<comment type="caution">
    <text evidence="5">The sequence shown here is derived from an EMBL/GenBank/DDBJ whole genome shotgun (WGS) entry which is preliminary data.</text>
</comment>
<dbReference type="GO" id="GO:0006952">
    <property type="term" value="P:defense response"/>
    <property type="evidence" value="ECO:0007669"/>
    <property type="project" value="InterPro"/>
</dbReference>
<dbReference type="GO" id="GO:0005576">
    <property type="term" value="C:extracellular region"/>
    <property type="evidence" value="ECO:0007669"/>
    <property type="project" value="UniProtKB-SubCell"/>
</dbReference>
<proteinExistence type="predicted"/>
<dbReference type="Proteomes" id="UP001371456">
    <property type="component" value="Unassembled WGS sequence"/>
</dbReference>
<dbReference type="Gene3D" id="3.30.30.10">
    <property type="entry name" value="Knottin, scorpion toxin-like"/>
    <property type="match status" value="1"/>
</dbReference>
<keyword evidence="2" id="KW-0964">Secreted</keyword>
<evidence type="ECO:0000313" key="5">
    <source>
        <dbReference type="EMBL" id="KAK6783801.1"/>
    </source>
</evidence>
<evidence type="ECO:0000259" key="4">
    <source>
        <dbReference type="SMART" id="SM00505"/>
    </source>
</evidence>
<keyword evidence="3" id="KW-1015">Disulfide bond</keyword>
<evidence type="ECO:0000256" key="1">
    <source>
        <dbReference type="ARBA" id="ARBA00004613"/>
    </source>
</evidence>
<reference evidence="5 6" key="1">
    <citation type="submission" date="2024-02" db="EMBL/GenBank/DDBJ databases">
        <title>de novo genome assembly of Solanum bulbocastanum strain 11H21.</title>
        <authorList>
            <person name="Hosaka A.J."/>
        </authorList>
    </citation>
    <scope>NUCLEOTIDE SEQUENCE [LARGE SCALE GENOMIC DNA]</scope>
    <source>
        <tissue evidence="5">Young leaves</tissue>
    </source>
</reference>
<gene>
    <name evidence="5" type="ORF">RDI58_017255</name>
</gene>
<protein>
    <recommendedName>
        <fullName evidence="4">Knottins-like domain-containing protein</fullName>
    </recommendedName>
</protein>